<dbReference type="InterPro" id="IPR000073">
    <property type="entry name" value="AB_hydrolase_1"/>
</dbReference>
<sequence length="371" mass="40174">MQACLAAALLATATTALAPAPVPPHAAAPARSPQGLENKYWAWRGQAIRYQVTEPTTPTGQKALLVHGLFVNADHWRKTLQALSEAGVTAYAIDLLGCGWSSKPHPTSDEAKALSGEKGRDELEDVDTFQGVELGTASGKLRTVSFVDKRHPVDGSCYNFYTWAEQLCDFTDEVIGGDCALICNSIGTISSLQACLDKPELFTGLLTVSPNFRELHTAEASPLAMPLVKTVQRLLRERGQGLFDALANANTVKNILKEPYAVKDAVTDELVDVLLTPLLTVGAADVVFDTLSYSAGPLPEDQLGRLPGGLPVWVCYGGSDPWTPPKRVDALRRFDAVEEVRAFSEVGHCPHDEAPERVNPFVLEFLARLRE</sequence>
<comment type="caution">
    <text evidence="3">The sequence shown here is derived from an EMBL/GenBank/DDBJ whole genome shotgun (WGS) entry which is preliminary data.</text>
</comment>
<dbReference type="EMBL" id="CAKKNE010000002">
    <property type="protein sequence ID" value="CAH0367935.1"/>
    <property type="molecule type" value="Genomic_DNA"/>
</dbReference>
<reference evidence="3" key="1">
    <citation type="submission" date="2021-11" db="EMBL/GenBank/DDBJ databases">
        <authorList>
            <consortium name="Genoscope - CEA"/>
            <person name="William W."/>
        </authorList>
    </citation>
    <scope>NUCLEOTIDE SEQUENCE</scope>
</reference>
<evidence type="ECO:0000259" key="2">
    <source>
        <dbReference type="Pfam" id="PF12697"/>
    </source>
</evidence>
<dbReference type="Proteomes" id="UP000789595">
    <property type="component" value="Unassembled WGS sequence"/>
</dbReference>
<dbReference type="PANTHER" id="PTHR46438">
    <property type="entry name" value="ALPHA/BETA-HYDROLASES SUPERFAMILY PROTEIN"/>
    <property type="match status" value="1"/>
</dbReference>
<evidence type="ECO:0000256" key="1">
    <source>
        <dbReference type="SAM" id="SignalP"/>
    </source>
</evidence>
<feature type="signal peptide" evidence="1">
    <location>
        <begin position="1"/>
        <end position="18"/>
    </location>
</feature>
<keyword evidence="4" id="KW-1185">Reference proteome</keyword>
<protein>
    <recommendedName>
        <fullName evidence="2">AB hydrolase-1 domain-containing protein</fullName>
    </recommendedName>
</protein>
<feature type="chain" id="PRO_5035300126" description="AB hydrolase-1 domain-containing protein" evidence="1">
    <location>
        <begin position="19"/>
        <end position="371"/>
    </location>
</feature>
<proteinExistence type="predicted"/>
<dbReference type="OrthoDB" id="408373at2759"/>
<evidence type="ECO:0000313" key="4">
    <source>
        <dbReference type="Proteomes" id="UP000789595"/>
    </source>
</evidence>
<accession>A0A8J2WGV1</accession>
<dbReference type="AlphaFoldDB" id="A0A8J2WGV1"/>
<dbReference type="PANTHER" id="PTHR46438:SF12">
    <property type="entry name" value="ALPHA_BETA-HYDROLASES SUPERFAMILY PROTEIN"/>
    <property type="match status" value="1"/>
</dbReference>
<dbReference type="SUPFAM" id="SSF53474">
    <property type="entry name" value="alpha/beta-Hydrolases"/>
    <property type="match status" value="1"/>
</dbReference>
<keyword evidence="1" id="KW-0732">Signal</keyword>
<dbReference type="InterPro" id="IPR029058">
    <property type="entry name" value="AB_hydrolase_fold"/>
</dbReference>
<evidence type="ECO:0000313" key="3">
    <source>
        <dbReference type="EMBL" id="CAH0367935.1"/>
    </source>
</evidence>
<gene>
    <name evidence="3" type="ORF">PECAL_2P09790</name>
</gene>
<feature type="domain" description="AB hydrolase-1" evidence="2">
    <location>
        <begin position="64"/>
        <end position="359"/>
    </location>
</feature>
<dbReference type="Pfam" id="PF12697">
    <property type="entry name" value="Abhydrolase_6"/>
    <property type="match status" value="1"/>
</dbReference>
<name>A0A8J2WGV1_9STRA</name>
<organism evidence="3 4">
    <name type="scientific">Pelagomonas calceolata</name>
    <dbReference type="NCBI Taxonomy" id="35677"/>
    <lineage>
        <taxon>Eukaryota</taxon>
        <taxon>Sar</taxon>
        <taxon>Stramenopiles</taxon>
        <taxon>Ochrophyta</taxon>
        <taxon>Pelagophyceae</taxon>
        <taxon>Pelagomonadales</taxon>
        <taxon>Pelagomonadaceae</taxon>
        <taxon>Pelagomonas</taxon>
    </lineage>
</organism>
<dbReference type="Gene3D" id="3.40.50.1820">
    <property type="entry name" value="alpha/beta hydrolase"/>
    <property type="match status" value="1"/>
</dbReference>